<feature type="compositionally biased region" description="Acidic residues" evidence="4">
    <location>
        <begin position="553"/>
        <end position="575"/>
    </location>
</feature>
<name>Q21934_CAEEL</name>
<dbReference type="PaxDb" id="6239-R11D1.1b"/>
<dbReference type="Pfam" id="PF00400">
    <property type="entry name" value="WD40"/>
    <property type="match status" value="2"/>
</dbReference>
<sequence length="622" mass="71778">MLVEEEPPPENEENMDIEISKSTNNQFKIESFLCQREIGSVKSVVKTFRPDFQHRPFCQKDVREHTGCINALQFSHNDRFLASGGDDMHGRVWNVDELMVRKTPKPIGVMEHPHRSNIFSLEFDLENRFLYSGERWGTVIKHDIETKQSIYVANENNNRGDVYHMDQHPTDNTLIVVTRAKLVSFIDNRDRQNPISLVLPANSGKNFYTAEFHPETPALILVNSETGGPNVFDRRMQARPVYQRSMFKGLPQENTEWMGSLWSPSGNQFMSIRRGKCPLYFDFISQRCFVLKSDHNPNGYCNIKTIKSMTFIDDYTVATGSDHWGIHIWKLPRANDSYGFTQIGHDEEEMPSEIFIEKELTVLRGHRSVPNQVRFSQHNNLLVSSGVENSFKLWSDHRLPWSYDLPFERRPHGTYDLSAEEECLREMEERRVVEDALDLNGEMDGRACWRDIFGGDARTAEDRDTLEMFDPRGHGDDEEDVEESSSEDSDDMMDNEADDNHYFRRRRGPLQLFVLLQRAGEEHLARMLEEHDGVENDLLEELFNMRRRFREESSDEDDSGDDGENGDENDNENDNIESSSSNSDSSDASEVGDLMDFDGDDEEEDEGDDEAAIEEQDSDSEA</sequence>
<dbReference type="PIR" id="T24189">
    <property type="entry name" value="T24189"/>
</dbReference>
<dbReference type="PROSITE" id="PS50082">
    <property type="entry name" value="WD_REPEATS_2"/>
    <property type="match status" value="2"/>
</dbReference>
<keyword evidence="6" id="KW-1185">Reference proteome</keyword>
<evidence type="ECO:0000256" key="4">
    <source>
        <dbReference type="SAM" id="MobiDB-lite"/>
    </source>
</evidence>
<dbReference type="SUPFAM" id="SSF50978">
    <property type="entry name" value="WD40 repeat-like"/>
    <property type="match status" value="1"/>
</dbReference>
<dbReference type="Gene3D" id="2.130.10.10">
    <property type="entry name" value="YVTN repeat-like/Quinoprotein amine dehydrogenase"/>
    <property type="match status" value="2"/>
</dbReference>
<dbReference type="RefSeq" id="NP_506171.2">
    <property type="nucleotide sequence ID" value="NM_073770.4"/>
</dbReference>
<dbReference type="Bgee" id="WBGene00011242">
    <property type="expression patterns" value="Expressed in adult organism and 4 other cell types or tissues"/>
</dbReference>
<dbReference type="FunCoup" id="Q21934">
    <property type="interactions" value="7"/>
</dbReference>
<dbReference type="PIR" id="T24190">
    <property type="entry name" value="T24190"/>
</dbReference>
<dbReference type="Reactome" id="R-CEL-8951664">
    <property type="pathway name" value="Neddylation"/>
</dbReference>
<keyword evidence="2" id="KW-0677">Repeat</keyword>
<evidence type="ECO:0007829" key="8">
    <source>
        <dbReference type="PeptideAtlas" id="Q21934"/>
    </source>
</evidence>
<dbReference type="PANTHER" id="PTHR15574">
    <property type="entry name" value="WD REPEAT DOMAIN-CONTAINING FAMILY"/>
    <property type="match status" value="1"/>
</dbReference>
<dbReference type="InterPro" id="IPR036322">
    <property type="entry name" value="WD40_repeat_dom_sf"/>
</dbReference>
<dbReference type="IntAct" id="Q21934">
    <property type="interactions" value="1"/>
</dbReference>
<accession>Q21934</accession>
<dbReference type="DIP" id="DIP-27298N"/>
<protein>
    <submittedName>
        <fullName evidence="5">WD_REPEATS_REGION domain-containing protein</fullName>
    </submittedName>
</protein>
<keyword evidence="8" id="KW-1267">Proteomics identification</keyword>
<feature type="repeat" description="WD" evidence="3">
    <location>
        <begin position="363"/>
        <end position="395"/>
    </location>
</feature>
<feature type="repeat" description="WD" evidence="3">
    <location>
        <begin position="62"/>
        <end position="103"/>
    </location>
</feature>
<evidence type="ECO:0000256" key="2">
    <source>
        <dbReference type="ARBA" id="ARBA00022737"/>
    </source>
</evidence>
<dbReference type="AlphaFoldDB" id="Q21934"/>
<dbReference type="STRING" id="6239.R11D1.1b.1"/>
<dbReference type="PANTHER" id="PTHR15574:SF43">
    <property type="entry name" value="DDB1- AND CUL4-ASSOCIATED FACTOR 5"/>
    <property type="match status" value="1"/>
</dbReference>
<feature type="compositionally biased region" description="Acidic residues" evidence="4">
    <location>
        <begin position="593"/>
        <end position="622"/>
    </location>
</feature>
<evidence type="ECO:0000256" key="3">
    <source>
        <dbReference type="PROSITE-ProRule" id="PRU00221"/>
    </source>
</evidence>
<dbReference type="WormBase" id="R11D1.1b">
    <property type="protein sequence ID" value="CE38536"/>
    <property type="gene ID" value="WBGene00011242"/>
</dbReference>
<dbReference type="InterPro" id="IPR015943">
    <property type="entry name" value="WD40/YVTN_repeat-like_dom_sf"/>
</dbReference>
<dbReference type="Proteomes" id="UP000001940">
    <property type="component" value="Chromosome V"/>
</dbReference>
<dbReference type="PROSITE" id="PS50294">
    <property type="entry name" value="WD_REPEATS_REGION"/>
    <property type="match status" value="2"/>
</dbReference>
<dbReference type="SMART" id="SM00320">
    <property type="entry name" value="WD40"/>
    <property type="match status" value="5"/>
</dbReference>
<dbReference type="InterPro" id="IPR045151">
    <property type="entry name" value="DCAF8"/>
</dbReference>
<dbReference type="CTD" id="179738"/>
<dbReference type="EMBL" id="BX284605">
    <property type="protein sequence ID" value="CAA99909.2"/>
    <property type="molecule type" value="Genomic_DNA"/>
</dbReference>
<feature type="region of interest" description="Disordered" evidence="4">
    <location>
        <begin position="550"/>
        <end position="622"/>
    </location>
</feature>
<reference evidence="5 6" key="1">
    <citation type="journal article" date="1998" name="Science">
        <title>Genome sequence of the nematode C. elegans: a platform for investigating biology.</title>
        <authorList>
            <consortium name="The C. elegans sequencing consortium"/>
            <person name="Sulson J.E."/>
            <person name="Waterston R."/>
        </authorList>
    </citation>
    <scope>NUCLEOTIDE SEQUENCE [LARGE SCALE GENOMIC DNA]</scope>
    <source>
        <strain evidence="5 6">Bristol N2</strain>
    </source>
</reference>
<dbReference type="OMA" id="YSGERWG"/>
<evidence type="ECO:0000256" key="1">
    <source>
        <dbReference type="ARBA" id="ARBA00022574"/>
    </source>
</evidence>
<dbReference type="GO" id="GO:0045717">
    <property type="term" value="P:negative regulation of fatty acid biosynthetic process"/>
    <property type="evidence" value="ECO:0000318"/>
    <property type="project" value="GO_Central"/>
</dbReference>
<dbReference type="ExpressionAtlas" id="Q21934">
    <property type="expression patterns" value="baseline and differential"/>
</dbReference>
<keyword evidence="1 3" id="KW-0853">WD repeat</keyword>
<dbReference type="GO" id="GO:0080008">
    <property type="term" value="C:Cul4-RING E3 ubiquitin ligase complex"/>
    <property type="evidence" value="ECO:0000318"/>
    <property type="project" value="GO_Central"/>
</dbReference>
<feature type="compositionally biased region" description="Low complexity" evidence="4">
    <location>
        <begin position="576"/>
        <end position="592"/>
    </location>
</feature>
<feature type="compositionally biased region" description="Basic and acidic residues" evidence="4">
    <location>
        <begin position="461"/>
        <end position="475"/>
    </location>
</feature>
<feature type="compositionally biased region" description="Acidic residues" evidence="4">
    <location>
        <begin position="476"/>
        <end position="496"/>
    </location>
</feature>
<dbReference type="PhylomeDB" id="Q21934"/>
<dbReference type="OrthoDB" id="4869960at2759"/>
<evidence type="ECO:0000313" key="7">
    <source>
        <dbReference type="WormBase" id="R11D1.1b"/>
    </source>
</evidence>
<feature type="region of interest" description="Disordered" evidence="4">
    <location>
        <begin position="461"/>
        <end position="496"/>
    </location>
</feature>
<dbReference type="eggNOG" id="KOG4227">
    <property type="taxonomic scope" value="Eukaryota"/>
</dbReference>
<evidence type="ECO:0000313" key="5">
    <source>
        <dbReference type="EMBL" id="CAA99909.2"/>
    </source>
</evidence>
<dbReference type="InParanoid" id="Q21934"/>
<evidence type="ECO:0000313" key="6">
    <source>
        <dbReference type="Proteomes" id="UP000001940"/>
    </source>
</evidence>
<dbReference type="UCSC" id="R11D1.1b">
    <property type="organism name" value="c. elegans"/>
</dbReference>
<gene>
    <name evidence="5" type="ORF">CELE_R11D1.1</name>
    <name evidence="5 7" type="ORF">R11D1.1</name>
</gene>
<dbReference type="InterPro" id="IPR001680">
    <property type="entry name" value="WD40_rpt"/>
</dbReference>
<organism evidence="5 6">
    <name type="scientific">Caenorhabditis elegans</name>
    <dbReference type="NCBI Taxonomy" id="6239"/>
    <lineage>
        <taxon>Eukaryota</taxon>
        <taxon>Metazoa</taxon>
        <taxon>Ecdysozoa</taxon>
        <taxon>Nematoda</taxon>
        <taxon>Chromadorea</taxon>
        <taxon>Rhabditida</taxon>
        <taxon>Rhabditina</taxon>
        <taxon>Rhabditomorpha</taxon>
        <taxon>Rhabditoidea</taxon>
        <taxon>Rhabditidae</taxon>
        <taxon>Peloderinae</taxon>
        <taxon>Caenorhabditis</taxon>
    </lineage>
</organism>
<dbReference type="AGR" id="WB:WBGene00011242"/>
<dbReference type="GO" id="GO:0005737">
    <property type="term" value="C:cytoplasm"/>
    <property type="evidence" value="ECO:0000318"/>
    <property type="project" value="GO_Central"/>
</dbReference>
<dbReference type="GeneID" id="179738"/>
<proteinExistence type="evidence at protein level"/>